<proteinExistence type="predicted"/>
<feature type="region of interest" description="Disordered" evidence="1">
    <location>
        <begin position="74"/>
        <end position="93"/>
    </location>
</feature>
<evidence type="ECO:0000256" key="1">
    <source>
        <dbReference type="SAM" id="MobiDB-lite"/>
    </source>
</evidence>
<protein>
    <submittedName>
        <fullName evidence="2">Uncharacterized protein</fullName>
    </submittedName>
</protein>
<reference evidence="2" key="1">
    <citation type="submission" date="2020-07" db="EMBL/GenBank/DDBJ databases">
        <title>Huge and variable diversity of episymbiotic CPR bacteria and DPANN archaea in groundwater ecosystems.</title>
        <authorList>
            <person name="He C.Y."/>
            <person name="Keren R."/>
            <person name="Whittaker M."/>
            <person name="Farag I.F."/>
            <person name="Doudna J."/>
            <person name="Cate J.H.D."/>
            <person name="Banfield J.F."/>
        </authorList>
    </citation>
    <scope>NUCLEOTIDE SEQUENCE</scope>
    <source>
        <strain evidence="2">NC_groundwater_763_Ag_S-0.2um_68_21</strain>
    </source>
</reference>
<dbReference type="EMBL" id="JACPUR010000034">
    <property type="protein sequence ID" value="MBI3128656.1"/>
    <property type="molecule type" value="Genomic_DNA"/>
</dbReference>
<dbReference type="Proteomes" id="UP000782312">
    <property type="component" value="Unassembled WGS sequence"/>
</dbReference>
<sequence length="109" mass="11555">METEFQLGGQANQEGTERVDVVVVSGRGERALELRLMGWGQGLGWYVQKSIRLDRRQAAALRELLGVAGALVPSPRRAGRSASRAGQSAAQGDAGIAGNVVPLMERRAG</sequence>
<comment type="caution">
    <text evidence="2">The sequence shown here is derived from an EMBL/GenBank/DDBJ whole genome shotgun (WGS) entry which is preliminary data.</text>
</comment>
<organism evidence="2 3">
    <name type="scientific">Tectimicrobiota bacterium</name>
    <dbReference type="NCBI Taxonomy" id="2528274"/>
    <lineage>
        <taxon>Bacteria</taxon>
        <taxon>Pseudomonadati</taxon>
        <taxon>Nitrospinota/Tectimicrobiota group</taxon>
        <taxon>Candidatus Tectimicrobiota</taxon>
    </lineage>
</organism>
<evidence type="ECO:0000313" key="3">
    <source>
        <dbReference type="Proteomes" id="UP000782312"/>
    </source>
</evidence>
<accession>A0A932HZQ7</accession>
<evidence type="ECO:0000313" key="2">
    <source>
        <dbReference type="EMBL" id="MBI3128656.1"/>
    </source>
</evidence>
<gene>
    <name evidence="2" type="ORF">HYZ11_13715</name>
</gene>
<dbReference type="AlphaFoldDB" id="A0A932HZQ7"/>
<name>A0A932HZQ7_UNCTE</name>